<keyword evidence="1" id="KW-0812">Transmembrane</keyword>
<dbReference type="AlphaFoldDB" id="A0A0F9HSR4"/>
<keyword evidence="1" id="KW-1133">Transmembrane helix</keyword>
<organism evidence="2">
    <name type="scientific">marine sediment metagenome</name>
    <dbReference type="NCBI Taxonomy" id="412755"/>
    <lineage>
        <taxon>unclassified sequences</taxon>
        <taxon>metagenomes</taxon>
        <taxon>ecological metagenomes</taxon>
    </lineage>
</organism>
<sequence length="59" mass="6698">MTVTKHRPAIETIINTVAIALTASGTAMLLETKSFGFALIGFGVLLEFFKYWGRREEYW</sequence>
<comment type="caution">
    <text evidence="2">The sequence shown here is derived from an EMBL/GenBank/DDBJ whole genome shotgun (WGS) entry which is preliminary data.</text>
</comment>
<dbReference type="EMBL" id="LAZR01016042">
    <property type="protein sequence ID" value="KKM06237.1"/>
    <property type="molecule type" value="Genomic_DNA"/>
</dbReference>
<name>A0A0F9HSR4_9ZZZZ</name>
<protein>
    <submittedName>
        <fullName evidence="2">Uncharacterized protein</fullName>
    </submittedName>
</protein>
<keyword evidence="1" id="KW-0472">Membrane</keyword>
<evidence type="ECO:0000313" key="2">
    <source>
        <dbReference type="EMBL" id="KKM06237.1"/>
    </source>
</evidence>
<reference evidence="2" key="1">
    <citation type="journal article" date="2015" name="Nature">
        <title>Complex archaea that bridge the gap between prokaryotes and eukaryotes.</title>
        <authorList>
            <person name="Spang A."/>
            <person name="Saw J.H."/>
            <person name="Jorgensen S.L."/>
            <person name="Zaremba-Niedzwiedzka K."/>
            <person name="Martijn J."/>
            <person name="Lind A.E."/>
            <person name="van Eijk R."/>
            <person name="Schleper C."/>
            <person name="Guy L."/>
            <person name="Ettema T.J."/>
        </authorList>
    </citation>
    <scope>NUCLEOTIDE SEQUENCE</scope>
</reference>
<proteinExistence type="predicted"/>
<feature type="transmembrane region" description="Helical" evidence="1">
    <location>
        <begin position="35"/>
        <end position="53"/>
    </location>
</feature>
<evidence type="ECO:0000256" key="1">
    <source>
        <dbReference type="SAM" id="Phobius"/>
    </source>
</evidence>
<feature type="transmembrane region" description="Helical" evidence="1">
    <location>
        <begin position="12"/>
        <end position="29"/>
    </location>
</feature>
<accession>A0A0F9HSR4</accession>
<gene>
    <name evidence="2" type="ORF">LCGC14_1745960</name>
</gene>